<reference evidence="1 2" key="1">
    <citation type="journal article" date="2024" name="G3 (Bethesda)">
        <title>Genome assembly of Hibiscus sabdariffa L. provides insights into metabolisms of medicinal natural products.</title>
        <authorList>
            <person name="Kim T."/>
        </authorList>
    </citation>
    <scope>NUCLEOTIDE SEQUENCE [LARGE SCALE GENOMIC DNA]</scope>
    <source>
        <strain evidence="1">TK-2024</strain>
        <tissue evidence="1">Old leaves</tissue>
    </source>
</reference>
<gene>
    <name evidence="1" type="ORF">V6N12_015899</name>
</gene>
<comment type="caution">
    <text evidence="1">The sequence shown here is derived from an EMBL/GenBank/DDBJ whole genome shotgun (WGS) entry which is preliminary data.</text>
</comment>
<keyword evidence="2" id="KW-1185">Reference proteome</keyword>
<sequence length="111" mass="12163">MDWLVAKPKLLKQWVKRWNEGAGLVYFKSDDTNLQPEAEVVLDSLFDSLEPKYGELLKKHFPDSDFSDPVGVASDGLGKKTLPADGLGKKKLPAHVKMDNYQTSAASAASA</sequence>
<evidence type="ECO:0000313" key="2">
    <source>
        <dbReference type="Proteomes" id="UP001472677"/>
    </source>
</evidence>
<protein>
    <submittedName>
        <fullName evidence="1">Uncharacterized protein</fullName>
    </submittedName>
</protein>
<dbReference type="Proteomes" id="UP001472677">
    <property type="component" value="Unassembled WGS sequence"/>
</dbReference>
<proteinExistence type="predicted"/>
<accession>A0ABR2DPI3</accession>
<organism evidence="1 2">
    <name type="scientific">Hibiscus sabdariffa</name>
    <name type="common">roselle</name>
    <dbReference type="NCBI Taxonomy" id="183260"/>
    <lineage>
        <taxon>Eukaryota</taxon>
        <taxon>Viridiplantae</taxon>
        <taxon>Streptophyta</taxon>
        <taxon>Embryophyta</taxon>
        <taxon>Tracheophyta</taxon>
        <taxon>Spermatophyta</taxon>
        <taxon>Magnoliopsida</taxon>
        <taxon>eudicotyledons</taxon>
        <taxon>Gunneridae</taxon>
        <taxon>Pentapetalae</taxon>
        <taxon>rosids</taxon>
        <taxon>malvids</taxon>
        <taxon>Malvales</taxon>
        <taxon>Malvaceae</taxon>
        <taxon>Malvoideae</taxon>
        <taxon>Hibiscus</taxon>
    </lineage>
</organism>
<dbReference type="EMBL" id="JBBPBM010000024">
    <property type="protein sequence ID" value="KAK8543345.1"/>
    <property type="molecule type" value="Genomic_DNA"/>
</dbReference>
<name>A0ABR2DPI3_9ROSI</name>
<evidence type="ECO:0000313" key="1">
    <source>
        <dbReference type="EMBL" id="KAK8543345.1"/>
    </source>
</evidence>